<dbReference type="AlphaFoldDB" id="A0A9W6THB9"/>
<gene>
    <name evidence="1" type="ORF">Plil01_000379400</name>
</gene>
<dbReference type="EMBL" id="BSXW01000152">
    <property type="protein sequence ID" value="GMF13308.1"/>
    <property type="molecule type" value="Genomic_DNA"/>
</dbReference>
<evidence type="ECO:0000313" key="2">
    <source>
        <dbReference type="Proteomes" id="UP001165083"/>
    </source>
</evidence>
<sequence>METPLPLHPRRAQQLFQVTLVLTKDGSALQITSEHDEIEATSIALLDITGITVQTAPLFSFSLQSDVEDIEDDNNERSGVMTPDTFVAPNADVLTRWVVALTCGINAFQQQHQQQSSKPSSSDGKAAELVWQAVRLRIFELATVIPLPTAIEYVIVTIPQNDLQQCKALRERLQFLRCGGSAA</sequence>
<evidence type="ECO:0000313" key="1">
    <source>
        <dbReference type="EMBL" id="GMF13308.1"/>
    </source>
</evidence>
<dbReference type="OrthoDB" id="69756at2759"/>
<dbReference type="Proteomes" id="UP001165083">
    <property type="component" value="Unassembled WGS sequence"/>
</dbReference>
<organism evidence="1 2">
    <name type="scientific">Phytophthora lilii</name>
    <dbReference type="NCBI Taxonomy" id="2077276"/>
    <lineage>
        <taxon>Eukaryota</taxon>
        <taxon>Sar</taxon>
        <taxon>Stramenopiles</taxon>
        <taxon>Oomycota</taxon>
        <taxon>Peronosporomycetes</taxon>
        <taxon>Peronosporales</taxon>
        <taxon>Peronosporaceae</taxon>
        <taxon>Phytophthora</taxon>
    </lineage>
</organism>
<comment type="caution">
    <text evidence="1">The sequence shown here is derived from an EMBL/GenBank/DDBJ whole genome shotgun (WGS) entry which is preliminary data.</text>
</comment>
<reference evidence="1" key="1">
    <citation type="submission" date="2023-04" db="EMBL/GenBank/DDBJ databases">
        <title>Phytophthora lilii NBRC 32176.</title>
        <authorList>
            <person name="Ichikawa N."/>
            <person name="Sato H."/>
            <person name="Tonouchi N."/>
        </authorList>
    </citation>
    <scope>NUCLEOTIDE SEQUENCE</scope>
    <source>
        <strain evidence="1">NBRC 32176</strain>
    </source>
</reference>
<accession>A0A9W6THB9</accession>
<keyword evidence="2" id="KW-1185">Reference proteome</keyword>
<name>A0A9W6THB9_9STRA</name>
<protein>
    <submittedName>
        <fullName evidence="1">Unnamed protein product</fullName>
    </submittedName>
</protein>
<proteinExistence type="predicted"/>